<evidence type="ECO:0000313" key="9">
    <source>
        <dbReference type="EMBL" id="MBB3065753.1"/>
    </source>
</evidence>
<evidence type="ECO:0000256" key="2">
    <source>
        <dbReference type="ARBA" id="ARBA00022448"/>
    </source>
</evidence>
<dbReference type="PANTHER" id="PTHR23517:SF2">
    <property type="entry name" value="MULTIDRUG RESISTANCE PROTEIN MDTH"/>
    <property type="match status" value="1"/>
</dbReference>
<keyword evidence="10" id="KW-1185">Reference proteome</keyword>
<feature type="transmembrane region" description="Helical" evidence="7">
    <location>
        <begin position="12"/>
        <end position="34"/>
    </location>
</feature>
<keyword evidence="6 7" id="KW-0472">Membrane</keyword>
<keyword evidence="5 7" id="KW-1133">Transmembrane helix</keyword>
<feature type="transmembrane region" description="Helical" evidence="7">
    <location>
        <begin position="365"/>
        <end position="386"/>
    </location>
</feature>
<protein>
    <submittedName>
        <fullName evidence="9">MFS family permease</fullName>
    </submittedName>
</protein>
<proteinExistence type="predicted"/>
<keyword evidence="3" id="KW-1003">Cell membrane</keyword>
<feature type="transmembrane region" description="Helical" evidence="7">
    <location>
        <begin position="134"/>
        <end position="157"/>
    </location>
</feature>
<sequence length="403" mass="43231">MKPSSAQLALAFSSIGHSFVHLFAGFYFIIVVSLEDAWNLPYADLVELWTLGALMIGLAALPAGWLGDRWSPAGMMALMFIGMGLASITCGLIDGPTALLVGLTALGLFAAIYHPVGIAWVVRNAKSRGKALGINGIFGGMGVASSGLVAGSLIDLYSWRAAFIVPGVVSLVIGLALVFCLLKGWMVEEKRVQAPDNEHHSRADRFRAFFLLMFCMFCIGLVFQATQTALPKLFDLRLKSFVGEGLFGVGALVAAVYGFGAIMQVVGGHLADRYNVKYIYLFGLFFQVPCLFFIAYGLGVPLVFAAMGAVLLNSSALPAENMLLARFTPQHRHGLAYGMKFVLAFSAGPLAVQIVSFIQGRTGEFTQLFIFSGCVMLLAFLAANFIPNRRQTGGSTTQPQPAE</sequence>
<dbReference type="GO" id="GO:0022857">
    <property type="term" value="F:transmembrane transporter activity"/>
    <property type="evidence" value="ECO:0007669"/>
    <property type="project" value="InterPro"/>
</dbReference>
<dbReference type="Gene3D" id="1.20.1250.20">
    <property type="entry name" value="MFS general substrate transporter like domains"/>
    <property type="match status" value="2"/>
</dbReference>
<evidence type="ECO:0000256" key="4">
    <source>
        <dbReference type="ARBA" id="ARBA00022692"/>
    </source>
</evidence>
<feature type="transmembrane region" description="Helical" evidence="7">
    <location>
        <begin position="302"/>
        <end position="325"/>
    </location>
</feature>
<comment type="subcellular location">
    <subcellularLocation>
        <location evidence="1">Cell membrane</location>
        <topology evidence="1">Multi-pass membrane protein</topology>
    </subcellularLocation>
</comment>
<dbReference type="RefSeq" id="WP_183416580.1">
    <property type="nucleotide sequence ID" value="NZ_JACHXA010000005.1"/>
</dbReference>
<dbReference type="Proteomes" id="UP000581135">
    <property type="component" value="Unassembled WGS sequence"/>
</dbReference>
<feature type="transmembrane region" description="Helical" evidence="7">
    <location>
        <begin position="245"/>
        <end position="266"/>
    </location>
</feature>
<feature type="transmembrane region" description="Helical" evidence="7">
    <location>
        <begin position="206"/>
        <end position="225"/>
    </location>
</feature>
<keyword evidence="2" id="KW-0813">Transport</keyword>
<evidence type="ECO:0000256" key="1">
    <source>
        <dbReference type="ARBA" id="ARBA00004651"/>
    </source>
</evidence>
<gene>
    <name evidence="9" type="ORF">FHR98_002049</name>
</gene>
<feature type="domain" description="Major facilitator superfamily (MFS) profile" evidence="8">
    <location>
        <begin position="9"/>
        <end position="391"/>
    </location>
</feature>
<reference evidence="9 10" key="1">
    <citation type="submission" date="2020-08" db="EMBL/GenBank/DDBJ databases">
        <title>Genomic Encyclopedia of Type Strains, Phase III (KMG-III): the genomes of soil and plant-associated and newly described type strains.</title>
        <authorList>
            <person name="Whitman W."/>
        </authorList>
    </citation>
    <scope>NUCLEOTIDE SEQUENCE [LARGE SCALE GENOMIC DNA]</scope>
    <source>
        <strain evidence="9 10">CECT 8803</strain>
    </source>
</reference>
<dbReference type="Pfam" id="PF07690">
    <property type="entry name" value="MFS_1"/>
    <property type="match status" value="1"/>
</dbReference>
<evidence type="ECO:0000256" key="3">
    <source>
        <dbReference type="ARBA" id="ARBA00022475"/>
    </source>
</evidence>
<evidence type="ECO:0000256" key="6">
    <source>
        <dbReference type="ARBA" id="ARBA00023136"/>
    </source>
</evidence>
<dbReference type="InterPro" id="IPR011701">
    <property type="entry name" value="MFS"/>
</dbReference>
<keyword evidence="4 7" id="KW-0812">Transmembrane</keyword>
<organism evidence="9 10">
    <name type="scientific">Limibacillus halophilus</name>
    <dbReference type="NCBI Taxonomy" id="1579333"/>
    <lineage>
        <taxon>Bacteria</taxon>
        <taxon>Pseudomonadati</taxon>
        <taxon>Pseudomonadota</taxon>
        <taxon>Alphaproteobacteria</taxon>
        <taxon>Rhodospirillales</taxon>
        <taxon>Rhodovibrionaceae</taxon>
        <taxon>Limibacillus</taxon>
    </lineage>
</organism>
<evidence type="ECO:0000256" key="5">
    <source>
        <dbReference type="ARBA" id="ARBA00022989"/>
    </source>
</evidence>
<dbReference type="SUPFAM" id="SSF103473">
    <property type="entry name" value="MFS general substrate transporter"/>
    <property type="match status" value="1"/>
</dbReference>
<dbReference type="InterPro" id="IPR036259">
    <property type="entry name" value="MFS_trans_sf"/>
</dbReference>
<feature type="transmembrane region" description="Helical" evidence="7">
    <location>
        <begin position="46"/>
        <end position="66"/>
    </location>
</feature>
<feature type="transmembrane region" description="Helical" evidence="7">
    <location>
        <begin position="73"/>
        <end position="93"/>
    </location>
</feature>
<feature type="transmembrane region" description="Helical" evidence="7">
    <location>
        <begin position="278"/>
        <end position="296"/>
    </location>
</feature>
<dbReference type="EMBL" id="JACHXA010000005">
    <property type="protein sequence ID" value="MBB3065753.1"/>
    <property type="molecule type" value="Genomic_DNA"/>
</dbReference>
<name>A0A839SXS4_9PROT</name>
<evidence type="ECO:0000256" key="7">
    <source>
        <dbReference type="SAM" id="Phobius"/>
    </source>
</evidence>
<comment type="caution">
    <text evidence="9">The sequence shown here is derived from an EMBL/GenBank/DDBJ whole genome shotgun (WGS) entry which is preliminary data.</text>
</comment>
<accession>A0A839SXS4</accession>
<dbReference type="GO" id="GO:0005886">
    <property type="term" value="C:plasma membrane"/>
    <property type="evidence" value="ECO:0007669"/>
    <property type="project" value="UniProtKB-SubCell"/>
</dbReference>
<feature type="transmembrane region" description="Helical" evidence="7">
    <location>
        <begin position="163"/>
        <end position="185"/>
    </location>
</feature>
<dbReference type="InterPro" id="IPR050171">
    <property type="entry name" value="MFS_Transporters"/>
</dbReference>
<dbReference type="PANTHER" id="PTHR23517">
    <property type="entry name" value="RESISTANCE PROTEIN MDTM, PUTATIVE-RELATED-RELATED"/>
    <property type="match status" value="1"/>
</dbReference>
<dbReference type="PROSITE" id="PS50850">
    <property type="entry name" value="MFS"/>
    <property type="match status" value="1"/>
</dbReference>
<evidence type="ECO:0000313" key="10">
    <source>
        <dbReference type="Proteomes" id="UP000581135"/>
    </source>
</evidence>
<feature type="transmembrane region" description="Helical" evidence="7">
    <location>
        <begin position="337"/>
        <end position="359"/>
    </location>
</feature>
<dbReference type="InterPro" id="IPR020846">
    <property type="entry name" value="MFS_dom"/>
</dbReference>
<feature type="transmembrane region" description="Helical" evidence="7">
    <location>
        <begin position="99"/>
        <end position="122"/>
    </location>
</feature>
<evidence type="ECO:0000259" key="8">
    <source>
        <dbReference type="PROSITE" id="PS50850"/>
    </source>
</evidence>
<dbReference type="AlphaFoldDB" id="A0A839SXS4"/>